<organism evidence="4 5">
    <name type="scientific">Phytophthora megakarya</name>
    <dbReference type="NCBI Taxonomy" id="4795"/>
    <lineage>
        <taxon>Eukaryota</taxon>
        <taxon>Sar</taxon>
        <taxon>Stramenopiles</taxon>
        <taxon>Oomycota</taxon>
        <taxon>Peronosporomycetes</taxon>
        <taxon>Peronosporales</taxon>
        <taxon>Peronosporaceae</taxon>
        <taxon>Phytophthora</taxon>
    </lineage>
</organism>
<dbReference type="GO" id="GO:0031267">
    <property type="term" value="F:small GTPase binding"/>
    <property type="evidence" value="ECO:0007669"/>
    <property type="project" value="TreeGrafter"/>
</dbReference>
<keyword evidence="1" id="KW-0343">GTPase activation</keyword>
<feature type="non-terminal residue" evidence="4">
    <location>
        <position position="1"/>
    </location>
</feature>
<dbReference type="InterPro" id="IPR032675">
    <property type="entry name" value="LRR_dom_sf"/>
</dbReference>
<evidence type="ECO:0000313" key="5">
    <source>
        <dbReference type="Proteomes" id="UP000198211"/>
    </source>
</evidence>
<dbReference type="Proteomes" id="UP000198211">
    <property type="component" value="Unassembled WGS sequence"/>
</dbReference>
<dbReference type="Pfam" id="PF13516">
    <property type="entry name" value="LRR_6"/>
    <property type="match status" value="2"/>
</dbReference>
<dbReference type="GO" id="GO:0006913">
    <property type="term" value="P:nucleocytoplasmic transport"/>
    <property type="evidence" value="ECO:0007669"/>
    <property type="project" value="TreeGrafter"/>
</dbReference>
<proteinExistence type="predicted"/>
<sequence length="207" mass="22811">SVTDCYAHVVTQTLRASSNWASLEVLDLSGNEIGEKSAYYHGLFLAFQPPLQVLNLSNNLITGRNLVVMHKAIVGLAEGLEPNAKLQELLLDHNQITDSGTKQLYLYLKAFKANQQRRIRLSTGNPLASECKVMLAAISQAHDIRKRFAKDFSTQKKLAFSGKAVRQYGAAAVAAKLVGDSCIRRHNEGIQKFNGTSAVVFLSRHDE</sequence>
<accession>A0A225UM48</accession>
<evidence type="ECO:0000256" key="3">
    <source>
        <dbReference type="ARBA" id="ARBA00022737"/>
    </source>
</evidence>
<keyword evidence="5" id="KW-1185">Reference proteome</keyword>
<evidence type="ECO:0000313" key="4">
    <source>
        <dbReference type="EMBL" id="OWY93219.1"/>
    </source>
</evidence>
<name>A0A225UM48_9STRA</name>
<dbReference type="GO" id="GO:0005829">
    <property type="term" value="C:cytosol"/>
    <property type="evidence" value="ECO:0007669"/>
    <property type="project" value="TreeGrafter"/>
</dbReference>
<dbReference type="OrthoDB" id="63324at2759"/>
<dbReference type="GO" id="GO:0005096">
    <property type="term" value="F:GTPase activator activity"/>
    <property type="evidence" value="ECO:0007669"/>
    <property type="project" value="UniProtKB-KW"/>
</dbReference>
<dbReference type="AlphaFoldDB" id="A0A225UM48"/>
<dbReference type="EMBL" id="NBNE01016475">
    <property type="protein sequence ID" value="OWY93219.1"/>
    <property type="molecule type" value="Genomic_DNA"/>
</dbReference>
<dbReference type="InterPro" id="IPR001611">
    <property type="entry name" value="Leu-rich_rpt"/>
</dbReference>
<keyword evidence="2" id="KW-0433">Leucine-rich repeat</keyword>
<evidence type="ECO:0000256" key="1">
    <source>
        <dbReference type="ARBA" id="ARBA00022468"/>
    </source>
</evidence>
<keyword evidence="3" id="KW-0677">Repeat</keyword>
<dbReference type="GO" id="GO:0048471">
    <property type="term" value="C:perinuclear region of cytoplasm"/>
    <property type="evidence" value="ECO:0007669"/>
    <property type="project" value="TreeGrafter"/>
</dbReference>
<dbReference type="PANTHER" id="PTHR24113:SF12">
    <property type="entry name" value="RAN GTPASE-ACTIVATING PROTEIN 1"/>
    <property type="match status" value="1"/>
</dbReference>
<evidence type="ECO:0000256" key="2">
    <source>
        <dbReference type="ARBA" id="ARBA00022614"/>
    </source>
</evidence>
<dbReference type="Pfam" id="PF00560">
    <property type="entry name" value="LRR_1"/>
    <property type="match status" value="1"/>
</dbReference>
<gene>
    <name evidence="4" type="ORF">PHMEG_00037465</name>
</gene>
<reference evidence="5" key="1">
    <citation type="submission" date="2017-03" db="EMBL/GenBank/DDBJ databases">
        <title>Phytopthora megakarya and P. palmivora, two closely related causual agents of cacao black pod achieved similar genome size and gene model numbers by different mechanisms.</title>
        <authorList>
            <person name="Ali S."/>
            <person name="Shao J."/>
            <person name="Larry D.J."/>
            <person name="Kronmiller B."/>
            <person name="Shen D."/>
            <person name="Strem M.D."/>
            <person name="Melnick R.L."/>
            <person name="Guiltinan M.J."/>
            <person name="Tyler B.M."/>
            <person name="Meinhardt L.W."/>
            <person name="Bailey B.A."/>
        </authorList>
    </citation>
    <scope>NUCLEOTIDE SEQUENCE [LARGE SCALE GENOMIC DNA]</scope>
    <source>
        <strain evidence="5">zdho120</strain>
    </source>
</reference>
<comment type="caution">
    <text evidence="4">The sequence shown here is derived from an EMBL/GenBank/DDBJ whole genome shotgun (WGS) entry which is preliminary data.</text>
</comment>
<dbReference type="STRING" id="4795.A0A225UM48"/>
<dbReference type="InterPro" id="IPR027038">
    <property type="entry name" value="RanGap"/>
</dbReference>
<dbReference type="Gene3D" id="3.80.10.10">
    <property type="entry name" value="Ribonuclease Inhibitor"/>
    <property type="match status" value="1"/>
</dbReference>
<dbReference type="SUPFAM" id="SSF52047">
    <property type="entry name" value="RNI-like"/>
    <property type="match status" value="1"/>
</dbReference>
<dbReference type="GO" id="GO:0005634">
    <property type="term" value="C:nucleus"/>
    <property type="evidence" value="ECO:0007669"/>
    <property type="project" value="TreeGrafter"/>
</dbReference>
<protein>
    <submittedName>
        <fullName evidence="4">Uncharacterized protein</fullName>
    </submittedName>
</protein>
<dbReference type="PANTHER" id="PTHR24113">
    <property type="entry name" value="RAN GTPASE-ACTIVATING PROTEIN 1"/>
    <property type="match status" value="1"/>
</dbReference>